<dbReference type="SUPFAM" id="SSF52172">
    <property type="entry name" value="CheY-like"/>
    <property type="match status" value="1"/>
</dbReference>
<dbReference type="Pfam" id="PF00072">
    <property type="entry name" value="Response_reg"/>
    <property type="match status" value="1"/>
</dbReference>
<dbReference type="EMBL" id="JAFCJH010000024">
    <property type="protein sequence ID" value="MBR0798175.1"/>
    <property type="molecule type" value="Genomic_DNA"/>
</dbReference>
<evidence type="ECO:0000259" key="4">
    <source>
        <dbReference type="PROSITE" id="PS50043"/>
    </source>
</evidence>
<dbReference type="PANTHER" id="PTHR43214:SF43">
    <property type="entry name" value="TWO-COMPONENT RESPONSE REGULATOR"/>
    <property type="match status" value="1"/>
</dbReference>
<dbReference type="PANTHER" id="PTHR43214">
    <property type="entry name" value="TWO-COMPONENT RESPONSE REGULATOR"/>
    <property type="match status" value="1"/>
</dbReference>
<evidence type="ECO:0000313" key="6">
    <source>
        <dbReference type="EMBL" id="MBR0798175.1"/>
    </source>
</evidence>
<keyword evidence="1 3" id="KW-0597">Phosphoprotein</keyword>
<dbReference type="InterPro" id="IPR001789">
    <property type="entry name" value="Sig_transdc_resp-reg_receiver"/>
</dbReference>
<evidence type="ECO:0000313" key="7">
    <source>
        <dbReference type="Proteomes" id="UP001315278"/>
    </source>
</evidence>
<dbReference type="SUPFAM" id="SSF46894">
    <property type="entry name" value="C-terminal effector domain of the bipartite response regulators"/>
    <property type="match status" value="1"/>
</dbReference>
<protein>
    <submittedName>
        <fullName evidence="6">Response regulator transcription factor</fullName>
    </submittedName>
</protein>
<sequence>MSAVGTSGISILLVDDHPVVRQGYRRVLEHQDDFRVVAEADNAAGAYRAFKAHQPDVVVMDISMPGASGLEAIRNIRARDADARVLVFSMHSEVAQVKAAFGAGASGFVTKGSEPAELIAAIRSVVRGEHAMSDDVARVLALESLVPTKSALDELGEREIEILRQLVAGATKEQIAENLNLSTKTVQNYHYLIKAKTGMRTDAQLVRLAVECGLANL</sequence>
<dbReference type="InterPro" id="IPR016032">
    <property type="entry name" value="Sig_transdc_resp-reg_C-effctor"/>
</dbReference>
<dbReference type="CDD" id="cd06170">
    <property type="entry name" value="LuxR_C_like"/>
    <property type="match status" value="1"/>
</dbReference>
<dbReference type="SMART" id="SM00421">
    <property type="entry name" value="HTH_LUXR"/>
    <property type="match status" value="1"/>
</dbReference>
<dbReference type="InterPro" id="IPR039420">
    <property type="entry name" value="WalR-like"/>
</dbReference>
<dbReference type="Proteomes" id="UP001315278">
    <property type="component" value="Unassembled WGS sequence"/>
</dbReference>
<evidence type="ECO:0000259" key="5">
    <source>
        <dbReference type="PROSITE" id="PS50110"/>
    </source>
</evidence>
<dbReference type="PROSITE" id="PS50043">
    <property type="entry name" value="HTH_LUXR_2"/>
    <property type="match status" value="1"/>
</dbReference>
<keyword evidence="7" id="KW-1185">Reference proteome</keyword>
<dbReference type="SMART" id="SM00448">
    <property type="entry name" value="REC"/>
    <property type="match status" value="1"/>
</dbReference>
<evidence type="ECO:0000256" key="1">
    <source>
        <dbReference type="ARBA" id="ARBA00022553"/>
    </source>
</evidence>
<dbReference type="Gene3D" id="3.40.50.2300">
    <property type="match status" value="1"/>
</dbReference>
<dbReference type="InterPro" id="IPR000792">
    <property type="entry name" value="Tscrpt_reg_LuxR_C"/>
</dbReference>
<dbReference type="PRINTS" id="PR00038">
    <property type="entry name" value="HTHLUXR"/>
</dbReference>
<accession>A0ABS5FN15</accession>
<evidence type="ECO:0000256" key="3">
    <source>
        <dbReference type="PROSITE-ProRule" id="PRU00169"/>
    </source>
</evidence>
<feature type="domain" description="HTH luxR-type" evidence="4">
    <location>
        <begin position="148"/>
        <end position="213"/>
    </location>
</feature>
<dbReference type="InterPro" id="IPR058245">
    <property type="entry name" value="NreC/VraR/RcsB-like_REC"/>
</dbReference>
<gene>
    <name evidence="6" type="ORF">JQ615_22545</name>
</gene>
<proteinExistence type="predicted"/>
<keyword evidence="2" id="KW-0238">DNA-binding</keyword>
<dbReference type="RefSeq" id="WP_212397146.1">
    <property type="nucleotide sequence ID" value="NZ_JAFCJH010000024.1"/>
</dbReference>
<feature type="modified residue" description="4-aspartylphosphate" evidence="3">
    <location>
        <position position="61"/>
    </location>
</feature>
<feature type="domain" description="Response regulatory" evidence="5">
    <location>
        <begin position="10"/>
        <end position="126"/>
    </location>
</feature>
<dbReference type="PROSITE" id="PS50110">
    <property type="entry name" value="RESPONSE_REGULATORY"/>
    <property type="match status" value="1"/>
</dbReference>
<dbReference type="Pfam" id="PF00196">
    <property type="entry name" value="GerE"/>
    <property type="match status" value="1"/>
</dbReference>
<reference evidence="7" key="1">
    <citation type="journal article" date="2021" name="ISME J.">
        <title>Evolutionary origin and ecological implication of a unique nif island in free-living Bradyrhizobium lineages.</title>
        <authorList>
            <person name="Tao J."/>
        </authorList>
    </citation>
    <scope>NUCLEOTIDE SEQUENCE [LARGE SCALE GENOMIC DNA]</scope>
    <source>
        <strain evidence="7">SZCCT0434</strain>
    </source>
</reference>
<evidence type="ECO:0000256" key="2">
    <source>
        <dbReference type="ARBA" id="ARBA00023125"/>
    </source>
</evidence>
<dbReference type="InterPro" id="IPR011006">
    <property type="entry name" value="CheY-like_superfamily"/>
</dbReference>
<comment type="caution">
    <text evidence="6">The sequence shown here is derived from an EMBL/GenBank/DDBJ whole genome shotgun (WGS) entry which is preliminary data.</text>
</comment>
<dbReference type="CDD" id="cd17535">
    <property type="entry name" value="REC_NarL-like"/>
    <property type="match status" value="1"/>
</dbReference>
<name>A0ABS5FN15_9BRAD</name>
<organism evidence="6 7">
    <name type="scientific">Bradyrhizobium jicamae</name>
    <dbReference type="NCBI Taxonomy" id="280332"/>
    <lineage>
        <taxon>Bacteria</taxon>
        <taxon>Pseudomonadati</taxon>
        <taxon>Pseudomonadota</taxon>
        <taxon>Alphaproteobacteria</taxon>
        <taxon>Hyphomicrobiales</taxon>
        <taxon>Nitrobacteraceae</taxon>
        <taxon>Bradyrhizobium</taxon>
    </lineage>
</organism>